<accession>A7NHR0</accession>
<dbReference type="eggNOG" id="COG2267">
    <property type="taxonomic scope" value="Bacteria"/>
</dbReference>
<dbReference type="EMBL" id="CP000804">
    <property type="protein sequence ID" value="ABU57007.1"/>
    <property type="molecule type" value="Genomic_DNA"/>
</dbReference>
<dbReference type="PANTHER" id="PTHR43194">
    <property type="entry name" value="HYDROLASE ALPHA/BETA FOLD FAMILY"/>
    <property type="match status" value="1"/>
</dbReference>
<protein>
    <submittedName>
        <fullName evidence="2">Alpha/beta hydrolase fold</fullName>
    </submittedName>
</protein>
<dbReference type="InterPro" id="IPR000073">
    <property type="entry name" value="AB_hydrolase_1"/>
</dbReference>
<dbReference type="PRINTS" id="PR00111">
    <property type="entry name" value="ABHYDROLASE"/>
</dbReference>
<keyword evidence="2" id="KW-0378">Hydrolase</keyword>
<feature type="domain" description="AB hydrolase-1" evidence="1">
    <location>
        <begin position="33"/>
        <end position="244"/>
    </location>
</feature>
<keyword evidence="3" id="KW-1185">Reference proteome</keyword>
<evidence type="ECO:0000313" key="3">
    <source>
        <dbReference type="Proteomes" id="UP000000263"/>
    </source>
</evidence>
<dbReference type="KEGG" id="rca:Rcas_0891"/>
<dbReference type="ESTHER" id="roscs-a7nhr0">
    <property type="family name" value="6_AlphaBeta_hydrolase"/>
</dbReference>
<dbReference type="OrthoDB" id="9805423at2"/>
<dbReference type="HOGENOM" id="CLU_020336_13_2_0"/>
<dbReference type="InterPro" id="IPR029058">
    <property type="entry name" value="AB_hydrolase_fold"/>
</dbReference>
<dbReference type="GO" id="GO:0016787">
    <property type="term" value="F:hydrolase activity"/>
    <property type="evidence" value="ECO:0007669"/>
    <property type="project" value="UniProtKB-KW"/>
</dbReference>
<dbReference type="SUPFAM" id="SSF53474">
    <property type="entry name" value="alpha/beta-Hydrolases"/>
    <property type="match status" value="1"/>
</dbReference>
<dbReference type="STRING" id="383372.Rcas_0891"/>
<name>A7NHR0_ROSCS</name>
<evidence type="ECO:0000259" key="1">
    <source>
        <dbReference type="Pfam" id="PF12697"/>
    </source>
</evidence>
<proteinExistence type="predicted"/>
<reference evidence="2 3" key="1">
    <citation type="submission" date="2007-08" db="EMBL/GenBank/DDBJ databases">
        <title>Complete sequence of Roseiflexus castenholzii DSM 13941.</title>
        <authorList>
            <consortium name="US DOE Joint Genome Institute"/>
            <person name="Copeland A."/>
            <person name="Lucas S."/>
            <person name="Lapidus A."/>
            <person name="Barry K."/>
            <person name="Glavina del Rio T."/>
            <person name="Dalin E."/>
            <person name="Tice H."/>
            <person name="Pitluck S."/>
            <person name="Thompson L.S."/>
            <person name="Brettin T."/>
            <person name="Bruce D."/>
            <person name="Detter J.C."/>
            <person name="Han C."/>
            <person name="Tapia R."/>
            <person name="Schmutz J."/>
            <person name="Larimer F."/>
            <person name="Land M."/>
            <person name="Hauser L."/>
            <person name="Kyrpides N."/>
            <person name="Mikhailova N."/>
            <person name="Bryant D.A."/>
            <person name="Hanada S."/>
            <person name="Tsukatani Y."/>
            <person name="Richardson P."/>
        </authorList>
    </citation>
    <scope>NUCLEOTIDE SEQUENCE [LARGE SCALE GENOMIC DNA]</scope>
    <source>
        <strain evidence="3">DSM 13941 / HLO8</strain>
    </source>
</reference>
<dbReference type="AlphaFoldDB" id="A7NHR0"/>
<dbReference type="Pfam" id="PF12697">
    <property type="entry name" value="Abhydrolase_6"/>
    <property type="match status" value="1"/>
</dbReference>
<dbReference type="Gene3D" id="3.40.50.1820">
    <property type="entry name" value="alpha/beta hydrolase"/>
    <property type="match status" value="1"/>
</dbReference>
<sequence length="271" mass="30478">MELTRTIVTVAGSAPVRLSVIDAAPVEAAQGTMVFIHGAGGCAEQWLPQLTRFVRNYRVIAFDLRGHGQSEAPRSAYTLEEFLWDFTQLLDRLQVREPFILAAHSFGGPIALTFTAAQPQRVARLALLATAPEIHLHPVLEMALKLPIPLTALERLRPVLAPKLHAPLFVIKRVLAGTLFPWRGWDLLPQITTPTLIIGGQFDFIVPPSVLQRMHRMMPGSRLEIIRYARHLPQLERPQAVNRAIEHFIGIRRSWRGEVEDDDILREEGLL</sequence>
<dbReference type="InterPro" id="IPR050228">
    <property type="entry name" value="Carboxylesterase_BioH"/>
</dbReference>
<dbReference type="PANTHER" id="PTHR43194:SF2">
    <property type="entry name" value="PEROXISOMAL MEMBRANE PROTEIN LPX1"/>
    <property type="match status" value="1"/>
</dbReference>
<dbReference type="Proteomes" id="UP000000263">
    <property type="component" value="Chromosome"/>
</dbReference>
<organism evidence="2 3">
    <name type="scientific">Roseiflexus castenholzii (strain DSM 13941 / HLO8)</name>
    <dbReference type="NCBI Taxonomy" id="383372"/>
    <lineage>
        <taxon>Bacteria</taxon>
        <taxon>Bacillati</taxon>
        <taxon>Chloroflexota</taxon>
        <taxon>Chloroflexia</taxon>
        <taxon>Chloroflexales</taxon>
        <taxon>Roseiflexineae</taxon>
        <taxon>Roseiflexaceae</taxon>
        <taxon>Roseiflexus</taxon>
    </lineage>
</organism>
<evidence type="ECO:0000313" key="2">
    <source>
        <dbReference type="EMBL" id="ABU57007.1"/>
    </source>
</evidence>
<gene>
    <name evidence="2" type="ordered locus">Rcas_0891</name>
</gene>